<gene>
    <name evidence="5" type="ORF">VB798_04380</name>
</gene>
<proteinExistence type="inferred from homology"/>
<feature type="domain" description="Glycosyltransferase 2-like" evidence="4">
    <location>
        <begin position="13"/>
        <end position="185"/>
    </location>
</feature>
<dbReference type="Gene3D" id="3.90.550.10">
    <property type="entry name" value="Spore Coat Polysaccharide Biosynthesis Protein SpsA, Chain A"/>
    <property type="match status" value="1"/>
</dbReference>
<dbReference type="InterPro" id="IPR029044">
    <property type="entry name" value="Nucleotide-diphossugar_trans"/>
</dbReference>
<protein>
    <submittedName>
        <fullName evidence="5">Glycosyltransferase family 2 protein</fullName>
        <ecNumber evidence="5">2.4.-.-</ecNumber>
    </submittedName>
</protein>
<evidence type="ECO:0000256" key="3">
    <source>
        <dbReference type="ARBA" id="ARBA00022679"/>
    </source>
</evidence>
<dbReference type="GO" id="GO:0016757">
    <property type="term" value="F:glycosyltransferase activity"/>
    <property type="evidence" value="ECO:0007669"/>
    <property type="project" value="UniProtKB-KW"/>
</dbReference>
<evidence type="ECO:0000256" key="2">
    <source>
        <dbReference type="ARBA" id="ARBA00022676"/>
    </source>
</evidence>
<name>A0ABU5SEV6_9BACT</name>
<dbReference type="InterPro" id="IPR001173">
    <property type="entry name" value="Glyco_trans_2-like"/>
</dbReference>
<comment type="caution">
    <text evidence="5">The sequence shown here is derived from an EMBL/GenBank/DDBJ whole genome shotgun (WGS) entry which is preliminary data.</text>
</comment>
<evidence type="ECO:0000256" key="1">
    <source>
        <dbReference type="ARBA" id="ARBA00006739"/>
    </source>
</evidence>
<sequence>MKMESIVHKNTWVIIVYYNGLEWIERCLKSFENSFFKDQIIVVDNHSPEKIGIELIKEQFPAVKHIELNENIGFGRANNLGIEYAIERNAEYVFLLNQDAWLIENDCVERLVEVAERNQDFGIISPVHFNSAQTALDEGFGIYLSTSKNWQWASDTFFESKKEIYELPFVNAAAWLLNLKAFHKIGYFDPAFFMYGEDVDLVNRTLFHRFKIGFVPNASIVHARENRPKSINKASLSYSEKMQFYGQYLALLKNVRWGLGKAFVKFQALWLTHIIEQIAQQSWKRSWQILFIGFRMMGRLIQLYLSRQKYKRGFSK</sequence>
<evidence type="ECO:0000313" key="6">
    <source>
        <dbReference type="Proteomes" id="UP001302222"/>
    </source>
</evidence>
<dbReference type="Pfam" id="PF00535">
    <property type="entry name" value="Glycos_transf_2"/>
    <property type="match status" value="1"/>
</dbReference>
<comment type="similarity">
    <text evidence="1">Belongs to the glycosyltransferase 2 family.</text>
</comment>
<dbReference type="PANTHER" id="PTHR43179:SF12">
    <property type="entry name" value="GALACTOFURANOSYLTRANSFERASE GLFT2"/>
    <property type="match status" value="1"/>
</dbReference>
<organism evidence="5 6">
    <name type="scientific">Arcicella lustrica</name>
    <dbReference type="NCBI Taxonomy" id="2984196"/>
    <lineage>
        <taxon>Bacteria</taxon>
        <taxon>Pseudomonadati</taxon>
        <taxon>Bacteroidota</taxon>
        <taxon>Cytophagia</taxon>
        <taxon>Cytophagales</taxon>
        <taxon>Flectobacillaceae</taxon>
        <taxon>Arcicella</taxon>
    </lineage>
</organism>
<reference evidence="5 6" key="1">
    <citation type="submission" date="2023-12" db="EMBL/GenBank/DDBJ databases">
        <title>Novel species of the genus Arcicella isolated from rivers.</title>
        <authorList>
            <person name="Lu H."/>
        </authorList>
    </citation>
    <scope>NUCLEOTIDE SEQUENCE [LARGE SCALE GENOMIC DNA]</scope>
    <source>
        <strain evidence="5 6">DC25W</strain>
    </source>
</reference>
<keyword evidence="2 5" id="KW-0328">Glycosyltransferase</keyword>
<dbReference type="RefSeq" id="WP_323256362.1">
    <property type="nucleotide sequence ID" value="NZ_JAYGIM010000003.1"/>
</dbReference>
<evidence type="ECO:0000313" key="5">
    <source>
        <dbReference type="EMBL" id="MEA5425796.1"/>
    </source>
</evidence>
<dbReference type="PANTHER" id="PTHR43179">
    <property type="entry name" value="RHAMNOSYLTRANSFERASE WBBL"/>
    <property type="match status" value="1"/>
</dbReference>
<dbReference type="EMBL" id="JAYGIM010000003">
    <property type="protein sequence ID" value="MEA5425796.1"/>
    <property type="molecule type" value="Genomic_DNA"/>
</dbReference>
<accession>A0ABU5SEV6</accession>
<evidence type="ECO:0000259" key="4">
    <source>
        <dbReference type="Pfam" id="PF00535"/>
    </source>
</evidence>
<dbReference type="EC" id="2.4.-.-" evidence="5"/>
<keyword evidence="3 5" id="KW-0808">Transferase</keyword>
<dbReference type="SUPFAM" id="SSF53448">
    <property type="entry name" value="Nucleotide-diphospho-sugar transferases"/>
    <property type="match status" value="1"/>
</dbReference>
<keyword evidence="6" id="KW-1185">Reference proteome</keyword>
<dbReference type="Proteomes" id="UP001302222">
    <property type="component" value="Unassembled WGS sequence"/>
</dbReference>
<dbReference type="CDD" id="cd04186">
    <property type="entry name" value="GT_2_like_c"/>
    <property type="match status" value="1"/>
</dbReference>